<gene>
    <name evidence="2" type="ORF">E0H45_00440</name>
</gene>
<dbReference type="Pfam" id="PF13338">
    <property type="entry name" value="AbiEi_4"/>
    <property type="match status" value="1"/>
</dbReference>
<accession>A0A4R0HL59</accession>
<evidence type="ECO:0000313" key="2">
    <source>
        <dbReference type="EMBL" id="TCC09852.1"/>
    </source>
</evidence>
<dbReference type="InterPro" id="IPR025159">
    <property type="entry name" value="AbiEi_N"/>
</dbReference>
<dbReference type="Proteomes" id="UP000292346">
    <property type="component" value="Unassembled WGS sequence"/>
</dbReference>
<proteinExistence type="predicted"/>
<dbReference type="EMBL" id="SJJZ01000001">
    <property type="protein sequence ID" value="TCC09852.1"/>
    <property type="molecule type" value="Genomic_DNA"/>
</dbReference>
<feature type="domain" description="AbiEi antitoxin N-terminal" evidence="1">
    <location>
        <begin position="8"/>
        <end position="50"/>
    </location>
</feature>
<reference evidence="2 3" key="1">
    <citation type="submission" date="2019-02" db="EMBL/GenBank/DDBJ databases">
        <title>Kribbella capetownensis sp. nov. and Kribbella speibonae sp. nov., isolated from soil.</title>
        <authorList>
            <person name="Curtis S.M."/>
            <person name="Norton I."/>
            <person name="Everest G.J."/>
            <person name="Meyers P.R."/>
        </authorList>
    </citation>
    <scope>NUCLEOTIDE SEQUENCE [LARGE SCALE GENOMIC DNA]</scope>
    <source>
        <strain evidence="2 3">KCTC 29219</strain>
    </source>
</reference>
<dbReference type="OrthoDB" id="5143202at2"/>
<dbReference type="AlphaFoldDB" id="A0A4R0HL59"/>
<sequence>MNPKLSVLADARGGWFTRADAVDCGYSDSELRRRLRCGQWSRLSRDVYVEPPGSPAGEAAWDRAKRLHLVKTRAVLNRLGPGAVVSHQSAAVLHGLPTWGLDLSRVHVTKASGRTRSDSIADVHRSRFDPGELTVVDGLQVVTPARAIAETACVSSYEVGVVLGDAALHSRLVSPEALVATADRHSVWHGSPAARAAARFANGLSESVGESRLRVLLANHGFPEPELQVEIREASGRLIARVDMLLERVCVVEFDGAMKYGNADDLVAEKWREDDLRSRGYQVIRVGWPDLDHPHTTTHHIRQVLPSVVGAPARRWQ</sequence>
<keyword evidence="3" id="KW-1185">Reference proteome</keyword>
<comment type="caution">
    <text evidence="2">The sequence shown here is derived from an EMBL/GenBank/DDBJ whole genome shotgun (WGS) entry which is preliminary data.</text>
</comment>
<evidence type="ECO:0000259" key="1">
    <source>
        <dbReference type="Pfam" id="PF13338"/>
    </source>
</evidence>
<protein>
    <recommendedName>
        <fullName evidence="1">AbiEi antitoxin N-terminal domain-containing protein</fullName>
    </recommendedName>
</protein>
<name>A0A4R0HL59_9ACTN</name>
<evidence type="ECO:0000313" key="3">
    <source>
        <dbReference type="Proteomes" id="UP000292346"/>
    </source>
</evidence>
<dbReference type="RefSeq" id="WP_131334280.1">
    <property type="nucleotide sequence ID" value="NZ_SJJZ01000001.1"/>
</dbReference>
<organism evidence="2 3">
    <name type="scientific">Kribbella soli</name>
    <dbReference type="NCBI Taxonomy" id="1124743"/>
    <lineage>
        <taxon>Bacteria</taxon>
        <taxon>Bacillati</taxon>
        <taxon>Actinomycetota</taxon>
        <taxon>Actinomycetes</taxon>
        <taxon>Propionibacteriales</taxon>
        <taxon>Kribbellaceae</taxon>
        <taxon>Kribbella</taxon>
    </lineage>
</organism>